<accession>A0A161VY74</accession>
<organism evidence="2 3">
    <name type="scientific">Clostridium magnum DSM 2767</name>
    <dbReference type="NCBI Taxonomy" id="1121326"/>
    <lineage>
        <taxon>Bacteria</taxon>
        <taxon>Bacillati</taxon>
        <taxon>Bacillota</taxon>
        <taxon>Clostridia</taxon>
        <taxon>Eubacteriales</taxon>
        <taxon>Clostridiaceae</taxon>
        <taxon>Clostridium</taxon>
    </lineage>
</organism>
<gene>
    <name evidence="2" type="primary">yycJ_2</name>
    <name evidence="2" type="ORF">CLMAG_61490</name>
</gene>
<dbReference type="SUPFAM" id="SSF56281">
    <property type="entry name" value="Metallo-hydrolase/oxidoreductase"/>
    <property type="match status" value="1"/>
</dbReference>
<dbReference type="PANTHER" id="PTHR47619">
    <property type="entry name" value="METALLO-HYDROLASE YYCJ-RELATED"/>
    <property type="match status" value="1"/>
</dbReference>
<feature type="domain" description="Metallo-beta-lactamase" evidence="1">
    <location>
        <begin position="11"/>
        <end position="181"/>
    </location>
</feature>
<dbReference type="AlphaFoldDB" id="A0A161VY74"/>
<proteinExistence type="predicted"/>
<dbReference type="SMART" id="SM00849">
    <property type="entry name" value="Lactamase_B"/>
    <property type="match status" value="1"/>
</dbReference>
<dbReference type="PATRIC" id="fig|1121326.3.peg.6216"/>
<name>A0A161VY74_9CLOT</name>
<evidence type="ECO:0000259" key="1">
    <source>
        <dbReference type="SMART" id="SM00849"/>
    </source>
</evidence>
<dbReference type="InterPro" id="IPR001279">
    <property type="entry name" value="Metallo-B-lactamas"/>
</dbReference>
<dbReference type="RefSeq" id="WP_066630940.1">
    <property type="nucleotide sequence ID" value="NZ_FQXL01000046.1"/>
</dbReference>
<dbReference type="InterPro" id="IPR052533">
    <property type="entry name" value="WalJ/YycJ-like"/>
</dbReference>
<dbReference type="EMBL" id="LWAE01000017">
    <property type="protein sequence ID" value="KZL88494.1"/>
    <property type="molecule type" value="Genomic_DNA"/>
</dbReference>
<dbReference type="STRING" id="1121326.CLMAG_61490"/>
<dbReference type="InterPro" id="IPR036866">
    <property type="entry name" value="RibonucZ/Hydroxyglut_hydro"/>
</dbReference>
<dbReference type="Proteomes" id="UP000076603">
    <property type="component" value="Unassembled WGS sequence"/>
</dbReference>
<evidence type="ECO:0000313" key="3">
    <source>
        <dbReference type="Proteomes" id="UP000076603"/>
    </source>
</evidence>
<dbReference type="Gene3D" id="3.60.15.10">
    <property type="entry name" value="Ribonuclease Z/Hydroxyacylglutathione hydrolase-like"/>
    <property type="match status" value="1"/>
</dbReference>
<keyword evidence="3" id="KW-1185">Reference proteome</keyword>
<sequence>MEVNVLGSSSSGNCYLLQGKKETLILEAGVPYKNILKGLNFDISNVVGCLVTHEHLDHAKAIKDLTQKGIDVYASHGTLVRSMAMNHRGHIIKSEKQFTVGGFTVLPFAVEHDAAEPLGYLIQHQEIGKLLFITDSYYCKYKFKELNHIFIECNYSAEILKDNLKQGYIPIGLRNRLIKSHFSLENVKEFLKANDLSHVKEITLIHLSDSNSNSQQFKEDTEALTGRPVYVANKGLSLDLSIF</sequence>
<dbReference type="EC" id="3.-.-.-" evidence="2"/>
<dbReference type="Pfam" id="PF00753">
    <property type="entry name" value="Lactamase_B"/>
    <property type="match status" value="1"/>
</dbReference>
<dbReference type="PANTHER" id="PTHR47619:SF1">
    <property type="entry name" value="EXODEOXYRIBONUCLEASE WALJ"/>
    <property type="match status" value="1"/>
</dbReference>
<protein>
    <submittedName>
        <fullName evidence="2">Putative metallo-hydrolase YycJ</fullName>
        <ecNumber evidence="2">3.-.-.-</ecNumber>
    </submittedName>
</protein>
<dbReference type="GO" id="GO:0016787">
    <property type="term" value="F:hydrolase activity"/>
    <property type="evidence" value="ECO:0007669"/>
    <property type="project" value="UniProtKB-KW"/>
</dbReference>
<reference evidence="2 3" key="1">
    <citation type="submission" date="2016-04" db="EMBL/GenBank/DDBJ databases">
        <title>Genome sequence of Clostridium magnum DSM 2767.</title>
        <authorList>
            <person name="Poehlein A."/>
            <person name="Uhlig R."/>
            <person name="Fischer R."/>
            <person name="Bahl H."/>
            <person name="Daniel R."/>
        </authorList>
    </citation>
    <scope>NUCLEOTIDE SEQUENCE [LARGE SCALE GENOMIC DNA]</scope>
    <source>
        <strain evidence="2 3">DSM 2767</strain>
    </source>
</reference>
<evidence type="ECO:0000313" key="2">
    <source>
        <dbReference type="EMBL" id="KZL88494.1"/>
    </source>
</evidence>
<dbReference type="OrthoDB" id="1846420at2"/>
<keyword evidence="2" id="KW-0378">Hydrolase</keyword>
<comment type="caution">
    <text evidence="2">The sequence shown here is derived from an EMBL/GenBank/DDBJ whole genome shotgun (WGS) entry which is preliminary data.</text>
</comment>